<name>W0EYE4_9BACT</name>
<dbReference type="PANTHER" id="PTHR11533:SF174">
    <property type="entry name" value="PUROMYCIN-SENSITIVE AMINOPEPTIDASE-RELATED"/>
    <property type="match status" value="1"/>
</dbReference>
<dbReference type="InterPro" id="IPR045357">
    <property type="entry name" value="Aminopeptidase_N-like_N"/>
</dbReference>
<dbReference type="SUPFAM" id="SSF63737">
    <property type="entry name" value="Leukotriene A4 hydrolase N-terminal domain"/>
    <property type="match status" value="1"/>
</dbReference>
<dbReference type="InterPro" id="IPR050344">
    <property type="entry name" value="Peptidase_M1_aminopeptidases"/>
</dbReference>
<proteinExistence type="predicted"/>
<evidence type="ECO:0000259" key="3">
    <source>
        <dbReference type="Pfam" id="PF17900"/>
    </source>
</evidence>
<dbReference type="GO" id="GO:0016020">
    <property type="term" value="C:membrane"/>
    <property type="evidence" value="ECO:0007669"/>
    <property type="project" value="TreeGrafter"/>
</dbReference>
<evidence type="ECO:0000256" key="1">
    <source>
        <dbReference type="SAM" id="SignalP"/>
    </source>
</evidence>
<dbReference type="InterPro" id="IPR042097">
    <property type="entry name" value="Aminopeptidase_N-like_N_sf"/>
</dbReference>
<evidence type="ECO:0000259" key="2">
    <source>
        <dbReference type="Pfam" id="PF01433"/>
    </source>
</evidence>
<dbReference type="RefSeq" id="WP_008582194.1">
    <property type="nucleotide sequence ID" value="NZ_CP007035.1"/>
</dbReference>
<dbReference type="GO" id="GO:0008270">
    <property type="term" value="F:zinc ion binding"/>
    <property type="evidence" value="ECO:0007669"/>
    <property type="project" value="InterPro"/>
</dbReference>
<evidence type="ECO:0000313" key="4">
    <source>
        <dbReference type="EMBL" id="AHF14116.1"/>
    </source>
</evidence>
<dbReference type="InterPro" id="IPR027268">
    <property type="entry name" value="Peptidase_M4/M1_CTD_sf"/>
</dbReference>
<dbReference type="GO" id="GO:0070006">
    <property type="term" value="F:metalloaminopeptidase activity"/>
    <property type="evidence" value="ECO:0007669"/>
    <property type="project" value="TreeGrafter"/>
</dbReference>
<dbReference type="Gene3D" id="2.60.40.1730">
    <property type="entry name" value="tricorn interacting facor f3 domain"/>
    <property type="match status" value="1"/>
</dbReference>
<feature type="chain" id="PRO_5004787819" evidence="1">
    <location>
        <begin position="24"/>
        <end position="556"/>
    </location>
</feature>
<feature type="domain" description="Peptidase M1 membrane alanine aminopeptidase" evidence="2">
    <location>
        <begin position="279"/>
        <end position="481"/>
    </location>
</feature>
<dbReference type="GO" id="GO:0005615">
    <property type="term" value="C:extracellular space"/>
    <property type="evidence" value="ECO:0007669"/>
    <property type="project" value="TreeGrafter"/>
</dbReference>
<dbReference type="HOGENOM" id="CLU_014298_1_1_10"/>
<dbReference type="CDD" id="cd09603">
    <property type="entry name" value="M1_APN_like"/>
    <property type="match status" value="1"/>
</dbReference>
<dbReference type="STRING" id="929713.NIASO_00740"/>
<dbReference type="Proteomes" id="UP000003586">
    <property type="component" value="Chromosome"/>
</dbReference>
<feature type="domain" description="Aminopeptidase N-like N-terminal" evidence="3">
    <location>
        <begin position="53"/>
        <end position="235"/>
    </location>
</feature>
<sequence>MIFFKNIIRPLFFLFLISGIANAQPLHQKKTFTHQDTLLGSNGSGRSWWNVIKYDINIKVDIAAQAIKGYNDITFSVLKKPKDGILQIDLQEPMEIEKVEEPGTHKPIRFERDGNVFWLHTTGFTANEQQKKIRIYFSGKPKVAVKPPWDGGWIWTKDSLGRPWVSSAVQGLGASNWLPCKDYQGDEPDKGVTFSISVPDELTAVSNGRLTAKTKNEDGTTAWKWTVTQPINTYLITPYIGHYTNFNDTIHGEKGKLDIGYWVLDYNLGKAKRHFPEVTKQMLHCFEYWFGPYPFYEDSYKLVDAPHLGMEHQSAVAYGNHYQNGYLGRDLSGTGWGLKWDFIIVHESGHEWFANNITSKDIADMWIHESFTNYSESLFTECQYGKKAGSEYVIGTRRAIRNDIPIIGPYGVNKEGSGDMYYKGGNMLNTIRYIINDDAKFRAILRGLNKTFYHQTVTTKQIEDYIIKQSGKPLQKIFDQYLRTTKVPVLRYTVNGNKVAYKWTNCVAGFAMPVQLENGKWLQPSEKEQQAGASILSEGKLAVNPNFFINVEKAGN</sequence>
<evidence type="ECO:0000313" key="5">
    <source>
        <dbReference type="Proteomes" id="UP000003586"/>
    </source>
</evidence>
<dbReference type="Gene3D" id="1.10.390.10">
    <property type="entry name" value="Neutral Protease Domain 2"/>
    <property type="match status" value="1"/>
</dbReference>
<dbReference type="eggNOG" id="COG0308">
    <property type="taxonomic scope" value="Bacteria"/>
</dbReference>
<dbReference type="Pfam" id="PF17900">
    <property type="entry name" value="Peptidase_M1_N"/>
    <property type="match status" value="1"/>
</dbReference>
<protein>
    <submittedName>
        <fullName evidence="4">Peptidase M1</fullName>
    </submittedName>
</protein>
<dbReference type="GO" id="GO:0043171">
    <property type="term" value="P:peptide catabolic process"/>
    <property type="evidence" value="ECO:0007669"/>
    <property type="project" value="TreeGrafter"/>
</dbReference>
<keyword evidence="1" id="KW-0732">Signal</keyword>
<dbReference type="PANTHER" id="PTHR11533">
    <property type="entry name" value="PROTEASE M1 ZINC METALLOPROTEASE"/>
    <property type="match status" value="1"/>
</dbReference>
<feature type="signal peptide" evidence="1">
    <location>
        <begin position="1"/>
        <end position="23"/>
    </location>
</feature>
<gene>
    <name evidence="4" type="ORF">NIASO_00740</name>
</gene>
<accession>W0EYE4</accession>
<organism evidence="4 5">
    <name type="scientific">Niabella soli DSM 19437</name>
    <dbReference type="NCBI Taxonomy" id="929713"/>
    <lineage>
        <taxon>Bacteria</taxon>
        <taxon>Pseudomonadati</taxon>
        <taxon>Bacteroidota</taxon>
        <taxon>Chitinophagia</taxon>
        <taxon>Chitinophagales</taxon>
        <taxon>Chitinophagaceae</taxon>
        <taxon>Niabella</taxon>
    </lineage>
</organism>
<dbReference type="AlphaFoldDB" id="W0EYE4"/>
<dbReference type="OrthoDB" id="100605at2"/>
<dbReference type="SUPFAM" id="SSF55486">
    <property type="entry name" value="Metalloproteases ('zincins'), catalytic domain"/>
    <property type="match status" value="1"/>
</dbReference>
<dbReference type="KEGG" id="nso:NIASO_00740"/>
<dbReference type="Pfam" id="PF01433">
    <property type="entry name" value="Peptidase_M1"/>
    <property type="match status" value="1"/>
</dbReference>
<reference evidence="4 5" key="1">
    <citation type="submission" date="2013-12" db="EMBL/GenBank/DDBJ databases">
        <authorList>
            <consortium name="DOE Joint Genome Institute"/>
            <person name="Eisen J."/>
            <person name="Huntemann M."/>
            <person name="Han J."/>
            <person name="Chen A."/>
            <person name="Kyrpides N."/>
            <person name="Mavromatis K."/>
            <person name="Markowitz V."/>
            <person name="Palaniappan K."/>
            <person name="Ivanova N."/>
            <person name="Schaumberg A."/>
            <person name="Pati A."/>
            <person name="Liolios K."/>
            <person name="Nordberg H.P."/>
            <person name="Cantor M.N."/>
            <person name="Hua S.X."/>
            <person name="Woyke T."/>
        </authorList>
    </citation>
    <scope>NUCLEOTIDE SEQUENCE [LARGE SCALE GENOMIC DNA]</scope>
    <source>
        <strain evidence="5">DSM 19437</strain>
    </source>
</reference>
<dbReference type="GO" id="GO:0005737">
    <property type="term" value="C:cytoplasm"/>
    <property type="evidence" value="ECO:0007669"/>
    <property type="project" value="TreeGrafter"/>
</dbReference>
<dbReference type="GO" id="GO:0042277">
    <property type="term" value="F:peptide binding"/>
    <property type="evidence" value="ECO:0007669"/>
    <property type="project" value="TreeGrafter"/>
</dbReference>
<dbReference type="EMBL" id="CP007035">
    <property type="protein sequence ID" value="AHF14116.1"/>
    <property type="molecule type" value="Genomic_DNA"/>
</dbReference>
<dbReference type="InterPro" id="IPR014782">
    <property type="entry name" value="Peptidase_M1_dom"/>
</dbReference>
<keyword evidence="5" id="KW-1185">Reference proteome</keyword>